<dbReference type="Pfam" id="PF00171">
    <property type="entry name" value="Aldedh"/>
    <property type="match status" value="1"/>
</dbReference>
<keyword evidence="2" id="KW-0560">Oxidoreductase</keyword>
<dbReference type="GO" id="GO:0009450">
    <property type="term" value="P:gamma-aminobutyric acid catabolic process"/>
    <property type="evidence" value="ECO:0007669"/>
    <property type="project" value="TreeGrafter"/>
</dbReference>
<dbReference type="InterPro" id="IPR016162">
    <property type="entry name" value="Ald_DH_N"/>
</dbReference>
<feature type="domain" description="Aldehyde dehydrogenase" evidence="3">
    <location>
        <begin position="9"/>
        <end position="468"/>
    </location>
</feature>
<dbReference type="OrthoDB" id="9762913at2"/>
<comment type="caution">
    <text evidence="4">The sequence shown here is derived from an EMBL/GenBank/DDBJ whole genome shotgun (WGS) entry which is preliminary data.</text>
</comment>
<evidence type="ECO:0000256" key="1">
    <source>
        <dbReference type="ARBA" id="ARBA00009986"/>
    </source>
</evidence>
<dbReference type="InterPro" id="IPR015590">
    <property type="entry name" value="Aldehyde_DH_dom"/>
</dbReference>
<evidence type="ECO:0000256" key="2">
    <source>
        <dbReference type="ARBA" id="ARBA00023002"/>
    </source>
</evidence>
<dbReference type="PANTHER" id="PTHR43353">
    <property type="entry name" value="SUCCINATE-SEMIALDEHYDE DEHYDROGENASE, MITOCHONDRIAL"/>
    <property type="match status" value="1"/>
</dbReference>
<accession>A0A429X274</accession>
<dbReference type="PANTHER" id="PTHR43353:SF5">
    <property type="entry name" value="SUCCINATE-SEMIALDEHYDE DEHYDROGENASE, MITOCHONDRIAL"/>
    <property type="match status" value="1"/>
</dbReference>
<gene>
    <name evidence="4" type="ORF">D5F11_022435</name>
</gene>
<dbReference type="GO" id="GO:0004777">
    <property type="term" value="F:succinate-semialdehyde dehydrogenase (NAD+) activity"/>
    <property type="evidence" value="ECO:0007669"/>
    <property type="project" value="TreeGrafter"/>
</dbReference>
<proteinExistence type="inferred from homology"/>
<evidence type="ECO:0000259" key="3">
    <source>
        <dbReference type="Pfam" id="PF00171"/>
    </source>
</evidence>
<dbReference type="FunFam" id="3.40.309.10:FF:000004">
    <property type="entry name" value="Succinate-semialdehyde dehydrogenase I"/>
    <property type="match status" value="1"/>
</dbReference>
<evidence type="ECO:0000313" key="5">
    <source>
        <dbReference type="Proteomes" id="UP000287296"/>
    </source>
</evidence>
<reference evidence="4 5" key="1">
    <citation type="submission" date="2018-12" db="EMBL/GenBank/DDBJ databases">
        <authorList>
            <person name="Sun L."/>
            <person name="Chen Z."/>
        </authorList>
    </citation>
    <scope>NUCLEOTIDE SEQUENCE [LARGE SCALE GENOMIC DNA]</scope>
    <source>
        <strain evidence="4 5">LMG 29736</strain>
    </source>
</reference>
<dbReference type="AlphaFoldDB" id="A0A429X274"/>
<organism evidence="4 5">
    <name type="scientific">Siminovitchia terrae</name>
    <name type="common">Bacillus terrae</name>
    <dbReference type="NCBI Taxonomy" id="1914933"/>
    <lineage>
        <taxon>Bacteria</taxon>
        <taxon>Bacillati</taxon>
        <taxon>Bacillota</taxon>
        <taxon>Bacilli</taxon>
        <taxon>Bacillales</taxon>
        <taxon>Bacillaceae</taxon>
        <taxon>Siminovitchia</taxon>
    </lineage>
</organism>
<dbReference type="InterPro" id="IPR016161">
    <property type="entry name" value="Ald_DH/histidinol_DH"/>
</dbReference>
<dbReference type="Proteomes" id="UP000287296">
    <property type="component" value="Unassembled WGS sequence"/>
</dbReference>
<name>A0A429X274_SIMTE</name>
<dbReference type="RefSeq" id="WP_120118373.1">
    <property type="nucleotide sequence ID" value="NZ_DAMDJW010000026.1"/>
</dbReference>
<evidence type="ECO:0000313" key="4">
    <source>
        <dbReference type="EMBL" id="RST57483.1"/>
    </source>
</evidence>
<comment type="similarity">
    <text evidence="1">Belongs to the aldehyde dehydrogenase family.</text>
</comment>
<dbReference type="InterPro" id="IPR050740">
    <property type="entry name" value="Aldehyde_DH_Superfamily"/>
</dbReference>
<dbReference type="CDD" id="cd07103">
    <property type="entry name" value="ALDH_F5_SSADH_GabD"/>
    <property type="match status" value="1"/>
</dbReference>
<dbReference type="EMBL" id="QYTW02000033">
    <property type="protein sequence ID" value="RST57483.1"/>
    <property type="molecule type" value="Genomic_DNA"/>
</dbReference>
<dbReference type="FunFam" id="3.40.605.10:FF:000005">
    <property type="entry name" value="Succinate-semialdehyde dehydrogenase I"/>
    <property type="match status" value="1"/>
</dbReference>
<protein>
    <submittedName>
        <fullName evidence="4">NAD-dependent succinate-semialdehyde dehydrogenase</fullName>
    </submittedName>
</protein>
<dbReference type="Gene3D" id="3.40.605.10">
    <property type="entry name" value="Aldehyde Dehydrogenase, Chain A, domain 1"/>
    <property type="match status" value="1"/>
</dbReference>
<dbReference type="InterPro" id="IPR016163">
    <property type="entry name" value="Ald_DH_C"/>
</dbReference>
<dbReference type="Gene3D" id="3.40.309.10">
    <property type="entry name" value="Aldehyde Dehydrogenase, Chain A, domain 2"/>
    <property type="match status" value="1"/>
</dbReference>
<dbReference type="SUPFAM" id="SSF53720">
    <property type="entry name" value="ALDH-like"/>
    <property type="match status" value="1"/>
</dbReference>
<sequence>MYYINGEWHESDRKEQITNPATLEVIDTISVCGGEETKAAIASAKEAFKTWKKTTGNERSAYLFKTVKLMKERVDELAQIITLENGKPLPDAKREVLSAISYLDWYAEEAKRIYGEVLPASHQDKSLMVIKQPVGVCGAITPWNFPLSMITRKIAPALAAGCTIVLKPALQTPLSAIKVFECFHEAGLPKGVVNLVVGPAEEIGKALTSSPDVRKLTFTGSTFIGKKLVRDSADTMKKVSMELGGHAPYIVFDDADIDLAVEGVMLSKFKNSGQTCISTNRVYAHQSIAKEFAEKLAKRTAELKIGDGLEEGTDVGPLINEKALETMKNQVADAVKNNAEVVAGGKVFNYDNGDGYFFEPTVLLNATDDMVIATEETFGPIAPVFTFESEEEIIEKANNTLYGLAAYCYTKDLGRGLRMMKELEFGIIGINDPAPIVIQAPFGGIKESGMGKEGGKFGLEEYLEEKFVSIYEN</sequence>